<dbReference type="PROSITE" id="PS51667">
    <property type="entry name" value="WRC"/>
    <property type="match status" value="1"/>
</dbReference>
<evidence type="ECO:0000256" key="3">
    <source>
        <dbReference type="ARBA" id="ARBA00023242"/>
    </source>
</evidence>
<feature type="compositionally biased region" description="Polar residues" evidence="6">
    <location>
        <begin position="149"/>
        <end position="167"/>
    </location>
</feature>
<feature type="region of interest" description="Disordered" evidence="6">
    <location>
        <begin position="1"/>
        <end position="31"/>
    </location>
</feature>
<dbReference type="OrthoDB" id="1927209at2759"/>
<feature type="region of interest" description="Disordered" evidence="6">
    <location>
        <begin position="134"/>
        <end position="182"/>
    </location>
</feature>
<sequence length="205" mass="22408">MSMNGSTVGDGSPPVGLNLELGRGSGHSTKSSGFTIIQLQELRLQALIYKYMEAGLPVPYHLLFPLWKSVASSLGGLSDEVPPGHTSFLGSSTLSWDYRSRTDSDPEPGRCRRTDGKKWRCSKDAAPLKKYCERHMQRGRQRSRKLVDQPSQHLNTSTENAPSANTNLSISLSTDSSSSTVSPRWGFCPNTVLHGGGRYPENNAL</sequence>
<evidence type="ECO:0000259" key="8">
    <source>
        <dbReference type="PROSITE" id="PS51667"/>
    </source>
</evidence>
<evidence type="ECO:0000313" key="10">
    <source>
        <dbReference type="Proteomes" id="UP000516437"/>
    </source>
</evidence>
<evidence type="ECO:0000256" key="4">
    <source>
        <dbReference type="PROSITE-ProRule" id="PRU01002"/>
    </source>
</evidence>
<dbReference type="GO" id="GO:0006355">
    <property type="term" value="P:regulation of DNA-templated transcription"/>
    <property type="evidence" value="ECO:0007669"/>
    <property type="project" value="InterPro"/>
</dbReference>
<name>A0A6A1VWK0_9ROSI</name>
<organism evidence="9 10">
    <name type="scientific">Morella rubra</name>
    <name type="common">Chinese bayberry</name>
    <dbReference type="NCBI Taxonomy" id="262757"/>
    <lineage>
        <taxon>Eukaryota</taxon>
        <taxon>Viridiplantae</taxon>
        <taxon>Streptophyta</taxon>
        <taxon>Embryophyta</taxon>
        <taxon>Tracheophyta</taxon>
        <taxon>Spermatophyta</taxon>
        <taxon>Magnoliopsida</taxon>
        <taxon>eudicotyledons</taxon>
        <taxon>Gunneridae</taxon>
        <taxon>Pentapetalae</taxon>
        <taxon>rosids</taxon>
        <taxon>fabids</taxon>
        <taxon>Fagales</taxon>
        <taxon>Myricaceae</taxon>
        <taxon>Morella</taxon>
    </lineage>
</organism>
<dbReference type="EMBL" id="RXIC02000022">
    <property type="protein sequence ID" value="KAB1217133.1"/>
    <property type="molecule type" value="Genomic_DNA"/>
</dbReference>
<reference evidence="9 10" key="1">
    <citation type="journal article" date="2019" name="Plant Biotechnol. J.">
        <title>The red bayberry genome and genetic basis of sex determination.</title>
        <authorList>
            <person name="Jia H.M."/>
            <person name="Jia H.J."/>
            <person name="Cai Q.L."/>
            <person name="Wang Y."/>
            <person name="Zhao H.B."/>
            <person name="Yang W.F."/>
            <person name="Wang G.Y."/>
            <person name="Li Y.H."/>
            <person name="Zhan D.L."/>
            <person name="Shen Y.T."/>
            <person name="Niu Q.F."/>
            <person name="Chang L."/>
            <person name="Qiu J."/>
            <person name="Zhao L."/>
            <person name="Xie H.B."/>
            <person name="Fu W.Y."/>
            <person name="Jin J."/>
            <person name="Li X.W."/>
            <person name="Jiao Y."/>
            <person name="Zhou C.C."/>
            <person name="Tu T."/>
            <person name="Chai C.Y."/>
            <person name="Gao J.L."/>
            <person name="Fan L.J."/>
            <person name="van de Weg E."/>
            <person name="Wang J.Y."/>
            <person name="Gao Z.S."/>
        </authorList>
    </citation>
    <scope>NUCLEOTIDE SEQUENCE [LARGE SCALE GENOMIC DNA]</scope>
    <source>
        <tissue evidence="9">Leaves</tissue>
    </source>
</reference>
<feature type="compositionally biased region" description="Low complexity" evidence="6">
    <location>
        <begin position="168"/>
        <end position="182"/>
    </location>
</feature>
<keyword evidence="10" id="KW-1185">Reference proteome</keyword>
<keyword evidence="5" id="KW-0805">Transcription regulation</keyword>
<comment type="similarity">
    <text evidence="2 5">Belongs to the GRF family.</text>
</comment>
<feature type="domain" description="WRC" evidence="8">
    <location>
        <begin position="105"/>
        <end position="149"/>
    </location>
</feature>
<accession>A0A6A1VWK0</accession>
<dbReference type="InterPro" id="IPR031137">
    <property type="entry name" value="GRF"/>
</dbReference>
<keyword evidence="3 5" id="KW-0539">Nucleus</keyword>
<dbReference type="GO" id="GO:0005524">
    <property type="term" value="F:ATP binding"/>
    <property type="evidence" value="ECO:0007669"/>
    <property type="project" value="UniProtKB-UniRule"/>
</dbReference>
<dbReference type="InterPro" id="IPR014977">
    <property type="entry name" value="WRC_dom"/>
</dbReference>
<feature type="domain" description="QLQ" evidence="7">
    <location>
        <begin position="33"/>
        <end position="68"/>
    </location>
</feature>
<evidence type="ECO:0000256" key="6">
    <source>
        <dbReference type="SAM" id="MobiDB-lite"/>
    </source>
</evidence>
<dbReference type="GO" id="GO:0006351">
    <property type="term" value="P:DNA-templated transcription"/>
    <property type="evidence" value="ECO:0007669"/>
    <property type="project" value="UniProtKB-UniRule"/>
</dbReference>
<dbReference type="PROSITE" id="PS51666">
    <property type="entry name" value="QLQ"/>
    <property type="match status" value="1"/>
</dbReference>
<dbReference type="AlphaFoldDB" id="A0A6A1VWK0"/>
<proteinExistence type="inferred from homology"/>
<keyword evidence="5" id="KW-0010">Activator</keyword>
<dbReference type="SMART" id="SM00951">
    <property type="entry name" value="QLQ"/>
    <property type="match status" value="1"/>
</dbReference>
<keyword evidence="5" id="KW-0804">Transcription</keyword>
<dbReference type="Pfam" id="PF08879">
    <property type="entry name" value="WRC"/>
    <property type="match status" value="1"/>
</dbReference>
<evidence type="ECO:0000256" key="1">
    <source>
        <dbReference type="ARBA" id="ARBA00004123"/>
    </source>
</evidence>
<comment type="domain">
    <text evidence="5">The QLQ domain and WRC domain may be involved in protein-protein interaction and DNA-binding, respectively.</text>
</comment>
<comment type="function">
    <text evidence="5">Transcription activator.</text>
</comment>
<dbReference type="Pfam" id="PF08880">
    <property type="entry name" value="QLQ"/>
    <property type="match status" value="1"/>
</dbReference>
<evidence type="ECO:0000259" key="7">
    <source>
        <dbReference type="PROSITE" id="PS51666"/>
    </source>
</evidence>
<dbReference type="GO" id="GO:0005634">
    <property type="term" value="C:nucleus"/>
    <property type="evidence" value="ECO:0007669"/>
    <property type="project" value="UniProtKB-SubCell"/>
</dbReference>
<dbReference type="PANTHER" id="PTHR31602:SF81">
    <property type="entry name" value="GROWTH-REGULATING FACTOR 9"/>
    <property type="match status" value="1"/>
</dbReference>
<evidence type="ECO:0000256" key="2">
    <source>
        <dbReference type="ARBA" id="ARBA00008122"/>
    </source>
</evidence>
<dbReference type="PANTHER" id="PTHR31602">
    <property type="entry name" value="GROWTH-REGULATING FACTOR 5"/>
    <property type="match status" value="1"/>
</dbReference>
<comment type="subcellular location">
    <subcellularLocation>
        <location evidence="1 5">Nucleus</location>
    </subcellularLocation>
</comment>
<dbReference type="Proteomes" id="UP000516437">
    <property type="component" value="Chromosome 4"/>
</dbReference>
<dbReference type="InterPro" id="IPR014978">
    <property type="entry name" value="Gln-Leu-Gln_QLQ"/>
</dbReference>
<dbReference type="GO" id="GO:0099402">
    <property type="term" value="P:plant organ development"/>
    <property type="evidence" value="ECO:0007669"/>
    <property type="project" value="UniProtKB-ARBA"/>
</dbReference>
<gene>
    <name evidence="9" type="ORF">CJ030_MR4G021188</name>
</gene>
<comment type="caution">
    <text evidence="9">The sequence shown here is derived from an EMBL/GenBank/DDBJ whole genome shotgun (WGS) entry which is preliminary data.</text>
</comment>
<evidence type="ECO:0000256" key="5">
    <source>
        <dbReference type="RuleBase" id="RU367127"/>
    </source>
</evidence>
<comment type="caution">
    <text evidence="4">Lacks conserved residue(s) required for the propagation of feature annotation.</text>
</comment>
<evidence type="ECO:0000313" key="9">
    <source>
        <dbReference type="EMBL" id="KAB1217133.1"/>
    </source>
</evidence>
<protein>
    <recommendedName>
        <fullName evidence="5">Growth-regulating factor</fullName>
    </recommendedName>
</protein>